<organism evidence="1 2">
    <name type="scientific">Nocardioides jishulii</name>
    <dbReference type="NCBI Taxonomy" id="2575440"/>
    <lineage>
        <taxon>Bacteria</taxon>
        <taxon>Bacillati</taxon>
        <taxon>Actinomycetota</taxon>
        <taxon>Actinomycetes</taxon>
        <taxon>Propionibacteriales</taxon>
        <taxon>Nocardioidaceae</taxon>
        <taxon>Nocardioides</taxon>
    </lineage>
</organism>
<reference evidence="1 2" key="1">
    <citation type="submission" date="2019-04" db="EMBL/GenBank/DDBJ databases">
        <authorList>
            <person name="Dong K."/>
        </authorList>
    </citation>
    <scope>NUCLEOTIDE SEQUENCE [LARGE SCALE GENOMIC DNA]</scope>
    <source>
        <strain evidence="2">dk3543</strain>
    </source>
</reference>
<dbReference type="RefSeq" id="WP_137067292.1">
    <property type="nucleotide sequence ID" value="NZ_CP040748.1"/>
</dbReference>
<name>A0A4U2YKQ4_9ACTN</name>
<evidence type="ECO:0000313" key="1">
    <source>
        <dbReference type="EMBL" id="TKI60281.1"/>
    </source>
</evidence>
<keyword evidence="2" id="KW-1185">Reference proteome</keyword>
<evidence type="ECO:0000313" key="2">
    <source>
        <dbReference type="Proteomes" id="UP000307808"/>
    </source>
</evidence>
<gene>
    <name evidence="1" type="ORF">FC770_15840</name>
</gene>
<accession>A0A4U2YKQ4</accession>
<sequence length="90" mass="9445">MTALARRTSVLHVGDAARVVLLDLDDAAHPPRILTGPAAEIWAAVDGRRSLADVTQEVAEAFGAPVDEVADDVSAFVATLLREGLLQEVA</sequence>
<dbReference type="Pfam" id="PF05402">
    <property type="entry name" value="PqqD"/>
    <property type="match status" value="1"/>
</dbReference>
<dbReference type="OrthoDB" id="5192783at2"/>
<protein>
    <submittedName>
        <fullName evidence="1">PqqD family protein</fullName>
    </submittedName>
</protein>
<dbReference type="InterPro" id="IPR008792">
    <property type="entry name" value="PQQD"/>
</dbReference>
<dbReference type="InterPro" id="IPR041881">
    <property type="entry name" value="PqqD_sf"/>
</dbReference>
<comment type="caution">
    <text evidence="1">The sequence shown here is derived from an EMBL/GenBank/DDBJ whole genome shotgun (WGS) entry which is preliminary data.</text>
</comment>
<dbReference type="AlphaFoldDB" id="A0A4U2YKQ4"/>
<dbReference type="Proteomes" id="UP000307808">
    <property type="component" value="Unassembled WGS sequence"/>
</dbReference>
<dbReference type="Gene3D" id="1.10.10.1150">
    <property type="entry name" value="Coenzyme PQQ synthesis protein D (PqqD)"/>
    <property type="match status" value="1"/>
</dbReference>
<proteinExistence type="predicted"/>
<dbReference type="EMBL" id="SZPY01000005">
    <property type="protein sequence ID" value="TKI60281.1"/>
    <property type="molecule type" value="Genomic_DNA"/>
</dbReference>